<proteinExistence type="predicted"/>
<dbReference type="Pfam" id="PF03457">
    <property type="entry name" value="HA"/>
    <property type="match status" value="1"/>
</dbReference>
<dbReference type="Proteomes" id="UP000426027">
    <property type="component" value="Chromosome"/>
</dbReference>
<protein>
    <recommendedName>
        <fullName evidence="1">Helicase-associated domain-containing protein</fullName>
    </recommendedName>
</protein>
<organism evidence="2 3">
    <name type="scientific">Phnomibacter ginsenosidimutans</name>
    <dbReference type="NCBI Taxonomy" id="2676868"/>
    <lineage>
        <taxon>Bacteria</taxon>
        <taxon>Pseudomonadati</taxon>
        <taxon>Bacteroidota</taxon>
        <taxon>Chitinophagia</taxon>
        <taxon>Chitinophagales</taxon>
        <taxon>Chitinophagaceae</taxon>
        <taxon>Phnomibacter</taxon>
    </lineage>
</organism>
<accession>A0A6I6G660</accession>
<dbReference type="PANTHER" id="PTHR33418">
    <property type="entry name" value="HELICASE-ASSOCIATED"/>
    <property type="match status" value="1"/>
</dbReference>
<dbReference type="Gene3D" id="6.10.140.530">
    <property type="match status" value="1"/>
</dbReference>
<sequence length="269" mass="32241">MFERLKAYKEEFGTFTVKRDYADHVLHAWYIKQKLLYKHPELKMPQEHIDKLTAVGFYFGDGHKLREELIVQEWLELLKDAIANNEKIVQNQSYTYKGKKLGTWLIGISQANKKGKKLDIRKRIEETGFDYANTSRTVENVIARLIEDLYKAENPNKLDWRTRFFKHIKKKEKLDDKTIKDIEFAWEFHFHEKPVWGKMHPGTVDRTAEWKAYRKSEGRWFPITLTNGEPIKLHHWVKRKRESPRQMNRIKGKFTEHELNELKEAGFPV</sequence>
<evidence type="ECO:0000313" key="3">
    <source>
        <dbReference type="Proteomes" id="UP000426027"/>
    </source>
</evidence>
<evidence type="ECO:0000259" key="1">
    <source>
        <dbReference type="Pfam" id="PF03457"/>
    </source>
</evidence>
<dbReference type="AlphaFoldDB" id="A0A6I6G660"/>
<dbReference type="EMBL" id="CP046566">
    <property type="protein sequence ID" value="QGW27727.1"/>
    <property type="molecule type" value="Genomic_DNA"/>
</dbReference>
<evidence type="ECO:0000313" key="2">
    <source>
        <dbReference type="EMBL" id="QGW27727.1"/>
    </source>
</evidence>
<name>A0A6I6G660_9BACT</name>
<feature type="domain" description="Helicase-associated" evidence="1">
    <location>
        <begin position="1"/>
        <end position="57"/>
    </location>
</feature>
<dbReference type="InterPro" id="IPR005114">
    <property type="entry name" value="Helicase_assoc"/>
</dbReference>
<gene>
    <name evidence="2" type="ORF">GLV81_06155</name>
</gene>
<dbReference type="PANTHER" id="PTHR33418:SF1">
    <property type="entry name" value="HELICASE-ASSOCIATED DOMAIN-CONTAINING PROTEIN"/>
    <property type="match status" value="1"/>
</dbReference>
<reference evidence="2 3" key="1">
    <citation type="submission" date="2019-11" db="EMBL/GenBank/DDBJ databases">
        <authorList>
            <person name="Im W.T."/>
        </authorList>
    </citation>
    <scope>NUCLEOTIDE SEQUENCE [LARGE SCALE GENOMIC DNA]</scope>
    <source>
        <strain evidence="2 3">SB-02</strain>
    </source>
</reference>
<keyword evidence="3" id="KW-1185">Reference proteome</keyword>
<dbReference type="KEGG" id="fls:GLV81_06155"/>